<evidence type="ECO:0000313" key="4">
    <source>
        <dbReference type="Proteomes" id="UP000319769"/>
    </source>
</evidence>
<feature type="domain" description="Lipocalin-like" evidence="2">
    <location>
        <begin position="237"/>
        <end position="371"/>
    </location>
</feature>
<dbReference type="AlphaFoldDB" id="A0A5N0UZ79"/>
<feature type="region of interest" description="Disordered" evidence="1">
    <location>
        <begin position="211"/>
        <end position="230"/>
    </location>
</feature>
<evidence type="ECO:0000259" key="2">
    <source>
        <dbReference type="Pfam" id="PF13924"/>
    </source>
</evidence>
<dbReference type="InterPro" id="IPR024311">
    <property type="entry name" value="Lipocalin-like"/>
</dbReference>
<organism evidence="3 4">
    <name type="scientific">Amycolatopsis acidicola</name>
    <dbReference type="NCBI Taxonomy" id="2596893"/>
    <lineage>
        <taxon>Bacteria</taxon>
        <taxon>Bacillati</taxon>
        <taxon>Actinomycetota</taxon>
        <taxon>Actinomycetes</taxon>
        <taxon>Pseudonocardiales</taxon>
        <taxon>Pseudonocardiaceae</taxon>
        <taxon>Amycolatopsis</taxon>
    </lineage>
</organism>
<dbReference type="Proteomes" id="UP000319769">
    <property type="component" value="Unassembled WGS sequence"/>
</dbReference>
<feature type="region of interest" description="Disordered" evidence="1">
    <location>
        <begin position="1"/>
        <end position="29"/>
    </location>
</feature>
<feature type="region of interest" description="Disordered" evidence="1">
    <location>
        <begin position="59"/>
        <end position="136"/>
    </location>
</feature>
<evidence type="ECO:0000313" key="3">
    <source>
        <dbReference type="EMBL" id="KAA9156790.1"/>
    </source>
</evidence>
<feature type="compositionally biased region" description="Basic residues" evidence="1">
    <location>
        <begin position="170"/>
        <end position="180"/>
    </location>
</feature>
<dbReference type="EMBL" id="VMNW02000046">
    <property type="protein sequence ID" value="KAA9156790.1"/>
    <property type="molecule type" value="Genomic_DNA"/>
</dbReference>
<feature type="region of interest" description="Disordered" evidence="1">
    <location>
        <begin position="152"/>
        <end position="194"/>
    </location>
</feature>
<reference evidence="3" key="1">
    <citation type="submission" date="2019-09" db="EMBL/GenBank/DDBJ databases">
        <authorList>
            <person name="Teo W.F.A."/>
            <person name="Duangmal K."/>
        </authorList>
    </citation>
    <scope>NUCLEOTIDE SEQUENCE [LARGE SCALE GENOMIC DNA]</scope>
    <source>
        <strain evidence="3">K81G1</strain>
    </source>
</reference>
<accession>A0A5N0UZ79</accession>
<evidence type="ECO:0000256" key="1">
    <source>
        <dbReference type="SAM" id="MobiDB-lite"/>
    </source>
</evidence>
<gene>
    <name evidence="3" type="ORF">FPZ12_026620</name>
</gene>
<keyword evidence="4" id="KW-1185">Reference proteome</keyword>
<proteinExistence type="predicted"/>
<dbReference type="Pfam" id="PF13924">
    <property type="entry name" value="Lipocalin_5"/>
    <property type="match status" value="1"/>
</dbReference>
<comment type="caution">
    <text evidence="3">The sequence shown here is derived from an EMBL/GenBank/DDBJ whole genome shotgun (WGS) entry which is preliminary data.</text>
</comment>
<dbReference type="OrthoDB" id="118834at2"/>
<feature type="compositionally biased region" description="Basic and acidic residues" evidence="1">
    <location>
        <begin position="127"/>
        <end position="136"/>
    </location>
</feature>
<sequence length="373" mass="42460">MCPRGRCGTWLWRPTTTRGTTPRDRPRHPVGCRKLRRVTVGFRAVSPVRLFAGERRRCRGDPRVRGTGQGSRAAARVSPRRAHRGRQRLGHDRGEPEPVLVRGVPGRRGPAVEGDRVRARRRRRRADLREHDRHGRVRADRARVLHAGERRRFHHLRQPHSAQGKAAGQHLRRQPRRRVHPRDEPGERGRAPGARHVVQPGARCRAVADDRRPWRPGGVHRAAGHGGDPVTEPEDLYGTWDLVDFVRIVDGNPIGQVLGPEPVGKISYSPDGRVTALLMRRDREWPAGAEFLTADDAERGAAAFGFVGYGGRFSLEGEKVVHHLDISLYPEHPGTDLVRRVRWEQDRLVLATEERTTRSGRRMWDELTWRRLS</sequence>
<protein>
    <submittedName>
        <fullName evidence="3">Lipocalin-like domain-containing protein</fullName>
    </submittedName>
</protein>
<name>A0A5N0UZ79_9PSEU</name>
<feature type="compositionally biased region" description="Basic and acidic residues" evidence="1">
    <location>
        <begin position="181"/>
        <end position="190"/>
    </location>
</feature>
<feature type="compositionally biased region" description="Basic residues" evidence="1">
    <location>
        <begin position="78"/>
        <end position="88"/>
    </location>
</feature>